<protein>
    <submittedName>
        <fullName evidence="1">Uncharacterized protein</fullName>
    </submittedName>
</protein>
<accession>A0A9D5CUP7</accession>
<comment type="caution">
    <text evidence="1">The sequence shown here is derived from an EMBL/GenBank/DDBJ whole genome shotgun (WGS) entry which is preliminary data.</text>
</comment>
<dbReference type="AlphaFoldDB" id="A0A9D5CUP7"/>
<reference evidence="1" key="2">
    <citation type="journal article" date="2022" name="Hortic Res">
        <title>The genome of Dioscorea zingiberensis sheds light on the biosynthesis, origin and evolution of the medicinally important diosgenin saponins.</title>
        <authorList>
            <person name="Li Y."/>
            <person name="Tan C."/>
            <person name="Li Z."/>
            <person name="Guo J."/>
            <person name="Li S."/>
            <person name="Chen X."/>
            <person name="Wang C."/>
            <person name="Dai X."/>
            <person name="Yang H."/>
            <person name="Song W."/>
            <person name="Hou L."/>
            <person name="Xu J."/>
            <person name="Tong Z."/>
            <person name="Xu A."/>
            <person name="Yuan X."/>
            <person name="Wang W."/>
            <person name="Yang Q."/>
            <person name="Chen L."/>
            <person name="Sun Z."/>
            <person name="Wang K."/>
            <person name="Pan B."/>
            <person name="Chen J."/>
            <person name="Bao Y."/>
            <person name="Liu F."/>
            <person name="Qi X."/>
            <person name="Gang D.R."/>
            <person name="Wen J."/>
            <person name="Li J."/>
        </authorList>
    </citation>
    <scope>NUCLEOTIDE SEQUENCE</scope>
    <source>
        <strain evidence="1">Dzin_1.0</strain>
    </source>
</reference>
<evidence type="ECO:0000313" key="1">
    <source>
        <dbReference type="EMBL" id="KAJ0979404.1"/>
    </source>
</evidence>
<dbReference type="Proteomes" id="UP001085076">
    <property type="component" value="Miscellaneous, Linkage group lg03"/>
</dbReference>
<evidence type="ECO:0000313" key="2">
    <source>
        <dbReference type="Proteomes" id="UP001085076"/>
    </source>
</evidence>
<reference evidence="1" key="1">
    <citation type="submission" date="2021-03" db="EMBL/GenBank/DDBJ databases">
        <authorList>
            <person name="Li Z."/>
            <person name="Yang C."/>
        </authorList>
    </citation>
    <scope>NUCLEOTIDE SEQUENCE</scope>
    <source>
        <strain evidence="1">Dzin_1.0</strain>
        <tissue evidence="1">Leaf</tissue>
    </source>
</reference>
<organism evidence="1 2">
    <name type="scientific">Dioscorea zingiberensis</name>
    <dbReference type="NCBI Taxonomy" id="325984"/>
    <lineage>
        <taxon>Eukaryota</taxon>
        <taxon>Viridiplantae</taxon>
        <taxon>Streptophyta</taxon>
        <taxon>Embryophyta</taxon>
        <taxon>Tracheophyta</taxon>
        <taxon>Spermatophyta</taxon>
        <taxon>Magnoliopsida</taxon>
        <taxon>Liliopsida</taxon>
        <taxon>Dioscoreales</taxon>
        <taxon>Dioscoreaceae</taxon>
        <taxon>Dioscorea</taxon>
    </lineage>
</organism>
<keyword evidence="2" id="KW-1185">Reference proteome</keyword>
<proteinExistence type="predicted"/>
<gene>
    <name evidence="1" type="ORF">J5N97_014878</name>
</gene>
<sequence length="93" mass="10430">MARGAEGNEFVEKEEIREDLGKYCGDFTGATFPEGLDPGVPEVEDMAVPYGKQMSGLSGDFSMSLGGWQVMLFYCEFWKEIQYQLLTIRDANT</sequence>
<dbReference type="EMBL" id="JAGGNH010000003">
    <property type="protein sequence ID" value="KAJ0979404.1"/>
    <property type="molecule type" value="Genomic_DNA"/>
</dbReference>
<dbReference type="OrthoDB" id="751422at2759"/>
<name>A0A9D5CUP7_9LILI</name>